<comment type="caution">
    <text evidence="1">The sequence shown here is derived from an EMBL/GenBank/DDBJ whole genome shotgun (WGS) entry which is preliminary data.</text>
</comment>
<keyword evidence="2" id="KW-1185">Reference proteome</keyword>
<name>A0A7J7NCH0_9MAGN</name>
<evidence type="ECO:0000313" key="2">
    <source>
        <dbReference type="Proteomes" id="UP000541444"/>
    </source>
</evidence>
<evidence type="ECO:0000313" key="1">
    <source>
        <dbReference type="EMBL" id="KAF6164847.1"/>
    </source>
</evidence>
<dbReference type="Proteomes" id="UP000541444">
    <property type="component" value="Unassembled WGS sequence"/>
</dbReference>
<dbReference type="AlphaFoldDB" id="A0A7J7NCH0"/>
<dbReference type="EMBL" id="JACGCM010000882">
    <property type="protein sequence ID" value="KAF6164847.1"/>
    <property type="molecule type" value="Genomic_DNA"/>
</dbReference>
<accession>A0A7J7NCH0</accession>
<protein>
    <submittedName>
        <fullName evidence="1">Uncharacterized protein</fullName>
    </submittedName>
</protein>
<proteinExistence type="predicted"/>
<gene>
    <name evidence="1" type="ORF">GIB67_017050</name>
</gene>
<reference evidence="1 2" key="1">
    <citation type="journal article" date="2020" name="IScience">
        <title>Genome Sequencing of the Endangered Kingdonia uniflora (Circaeasteraceae, Ranunculales) Reveals Potential Mechanisms of Evolutionary Specialization.</title>
        <authorList>
            <person name="Sun Y."/>
            <person name="Deng T."/>
            <person name="Zhang A."/>
            <person name="Moore M.J."/>
            <person name="Landis J.B."/>
            <person name="Lin N."/>
            <person name="Zhang H."/>
            <person name="Zhang X."/>
            <person name="Huang J."/>
            <person name="Zhang X."/>
            <person name="Sun H."/>
            <person name="Wang H."/>
        </authorList>
    </citation>
    <scope>NUCLEOTIDE SEQUENCE [LARGE SCALE GENOMIC DNA]</scope>
    <source>
        <strain evidence="1">TB1705</strain>
        <tissue evidence="1">Leaf</tissue>
    </source>
</reference>
<feature type="non-terminal residue" evidence="1">
    <location>
        <position position="143"/>
    </location>
</feature>
<organism evidence="1 2">
    <name type="scientific">Kingdonia uniflora</name>
    <dbReference type="NCBI Taxonomy" id="39325"/>
    <lineage>
        <taxon>Eukaryota</taxon>
        <taxon>Viridiplantae</taxon>
        <taxon>Streptophyta</taxon>
        <taxon>Embryophyta</taxon>
        <taxon>Tracheophyta</taxon>
        <taxon>Spermatophyta</taxon>
        <taxon>Magnoliopsida</taxon>
        <taxon>Ranunculales</taxon>
        <taxon>Circaeasteraceae</taxon>
        <taxon>Kingdonia</taxon>
    </lineage>
</organism>
<sequence>MFRVSGKFKLSISTMSPIRAAADKDVKNTAQAITTLKNKLGEFVNVALRSGTLLLPLPQPSPLGVLVSNPQVESTKTVMENRDKENPRAELGEVTEILIIGAASGTDEGKAIVNMTTSDPRVPIVVKTVVVTTTNSENDSTGI</sequence>